<organism evidence="1">
    <name type="scientific">viral metagenome</name>
    <dbReference type="NCBI Taxonomy" id="1070528"/>
    <lineage>
        <taxon>unclassified sequences</taxon>
        <taxon>metagenomes</taxon>
        <taxon>organismal metagenomes</taxon>
    </lineage>
</organism>
<dbReference type="EMBL" id="MN739994">
    <property type="protein sequence ID" value="QHT82036.1"/>
    <property type="molecule type" value="Genomic_DNA"/>
</dbReference>
<sequence length="285" mass="33446">MLLIIGGLHFKNQRGLEELLKGEYTYGTMEDIPQYTHIYSPSAPIDTSLYPEKVFLFGPHFSLFPDTKLLAIHNTHQNACYLLQSQWILDAWTSKNAAVFLPLYLFPFPVDTTTFCPTGLPRQKVMVYFKHRDPFELAEIEDYLEKNNIAYTLFDYGKRYKEEDYIAVLKESKYRIILDAYETQGFAIQEALSADVPLFVWDCRTMLQDYTSIQKDILCTSVPYWDDRCGIKVYTKQQFELEFPIFLSNLATYEPRQFILENLSVGKCRERWNALFDTFKKVEIV</sequence>
<name>A0A6C0HPG5_9ZZZZ</name>
<accession>A0A6C0HPG5</accession>
<proteinExistence type="predicted"/>
<protein>
    <recommendedName>
        <fullName evidence="2">Glycosyltransferase</fullName>
    </recommendedName>
</protein>
<dbReference type="AlphaFoldDB" id="A0A6C0HPG5"/>
<evidence type="ECO:0008006" key="2">
    <source>
        <dbReference type="Google" id="ProtNLM"/>
    </source>
</evidence>
<reference evidence="1" key="1">
    <citation type="journal article" date="2020" name="Nature">
        <title>Giant virus diversity and host interactions through global metagenomics.</title>
        <authorList>
            <person name="Schulz F."/>
            <person name="Roux S."/>
            <person name="Paez-Espino D."/>
            <person name="Jungbluth S."/>
            <person name="Walsh D.A."/>
            <person name="Denef V.J."/>
            <person name="McMahon K.D."/>
            <person name="Konstantinidis K.T."/>
            <person name="Eloe-Fadrosh E.A."/>
            <person name="Kyrpides N.C."/>
            <person name="Woyke T."/>
        </authorList>
    </citation>
    <scope>NUCLEOTIDE SEQUENCE</scope>
    <source>
        <strain evidence="1">GVMAG-M-3300023184-160</strain>
    </source>
</reference>
<evidence type="ECO:0000313" key="1">
    <source>
        <dbReference type="EMBL" id="QHT82036.1"/>
    </source>
</evidence>